<keyword evidence="1" id="KW-0472">Membrane</keyword>
<dbReference type="EMBL" id="BOPF01000029">
    <property type="protein sequence ID" value="GIJ49655.1"/>
    <property type="molecule type" value="Genomic_DNA"/>
</dbReference>
<dbReference type="NCBIfam" id="NF037982">
    <property type="entry name" value="Nramp_1"/>
    <property type="match status" value="1"/>
</dbReference>
<sequence>MTSTSPPVEAAEYPLGVGRPPLHVADLPTPEEVFQVAKTGPKETVTKIMGPAMIALGLSIGSGEWLLGPQAIGSLGWTGVGFIITISIILQALYNMEIGRYVLATGEVPSLGFGRVPPGAYVGTVLAVGLFYLAFITGGWAASAGASFFTLVTGDIPTGNDLTTTRWIGVGLMGAVFAITLFGKKISRTLELLFWVLVLFILVTLFLAVLILTPPSAWLDGLVGMLRPALPPEGTEATTIGAVAGFAAMASGLNFVFMNYYRDKGYGMGSKTGYIPGLLARGEGQTEIAPVGTTFPETPENAARWRRWWFFLKLEMWAIFVPGAIIGMLMPGILVSHLSAESGVKPTVASMPTFVADQLRATGESSLFFGWALFIGFVILFKTQIVVFEMLTRNMVDALYGSSAGFRRLIAGDPRRFYYPFMIVLGITISIIIFRALPVALVQWAANMSNLAAMIFPFALMYLIGKLPRPARASWWSYLVLVLVALFFGFFFVNFAMDQLTGSPLVTF</sequence>
<name>A0A8J3YTL7_9ACTN</name>
<keyword evidence="3" id="KW-1185">Reference proteome</keyword>
<feature type="transmembrane region" description="Helical" evidence="1">
    <location>
        <begin position="120"/>
        <end position="144"/>
    </location>
</feature>
<feature type="transmembrane region" description="Helical" evidence="1">
    <location>
        <begin position="444"/>
        <end position="464"/>
    </location>
</feature>
<feature type="transmembrane region" description="Helical" evidence="1">
    <location>
        <begin position="74"/>
        <end position="94"/>
    </location>
</feature>
<evidence type="ECO:0000313" key="2">
    <source>
        <dbReference type="EMBL" id="GIJ49655.1"/>
    </source>
</evidence>
<evidence type="ECO:0008006" key="4">
    <source>
        <dbReference type="Google" id="ProtNLM"/>
    </source>
</evidence>
<feature type="transmembrane region" description="Helical" evidence="1">
    <location>
        <begin position="368"/>
        <end position="388"/>
    </location>
</feature>
<feature type="transmembrane region" description="Helical" evidence="1">
    <location>
        <begin position="164"/>
        <end position="182"/>
    </location>
</feature>
<feature type="transmembrane region" description="Helical" evidence="1">
    <location>
        <begin position="417"/>
        <end position="438"/>
    </location>
</feature>
<protein>
    <recommendedName>
        <fullName evidence="4">Mn2+/Fe2+ NRAMP family transporter</fullName>
    </recommendedName>
</protein>
<dbReference type="AlphaFoldDB" id="A0A8J3YTL7"/>
<feature type="transmembrane region" description="Helical" evidence="1">
    <location>
        <begin position="239"/>
        <end position="261"/>
    </location>
</feature>
<reference evidence="2" key="1">
    <citation type="submission" date="2021-01" db="EMBL/GenBank/DDBJ databases">
        <title>Whole genome shotgun sequence of Virgisporangium aliadipatigenens NBRC 105644.</title>
        <authorList>
            <person name="Komaki H."/>
            <person name="Tamura T."/>
        </authorList>
    </citation>
    <scope>NUCLEOTIDE SEQUENCE</scope>
    <source>
        <strain evidence="2">NBRC 105644</strain>
    </source>
</reference>
<keyword evidence="1" id="KW-1133">Transmembrane helix</keyword>
<accession>A0A8J3YTL7</accession>
<evidence type="ECO:0000256" key="1">
    <source>
        <dbReference type="SAM" id="Phobius"/>
    </source>
</evidence>
<keyword evidence="1" id="KW-0812">Transmembrane</keyword>
<feature type="transmembrane region" description="Helical" evidence="1">
    <location>
        <begin position="476"/>
        <end position="497"/>
    </location>
</feature>
<comment type="caution">
    <text evidence="2">The sequence shown here is derived from an EMBL/GenBank/DDBJ whole genome shotgun (WGS) entry which is preliminary data.</text>
</comment>
<feature type="transmembrane region" description="Helical" evidence="1">
    <location>
        <begin position="314"/>
        <end position="334"/>
    </location>
</feature>
<feature type="transmembrane region" description="Helical" evidence="1">
    <location>
        <begin position="194"/>
        <end position="219"/>
    </location>
</feature>
<gene>
    <name evidence="2" type="ORF">Val02_65410</name>
</gene>
<evidence type="ECO:0000313" key="3">
    <source>
        <dbReference type="Proteomes" id="UP000619260"/>
    </source>
</evidence>
<dbReference type="RefSeq" id="WP_203903128.1">
    <property type="nucleotide sequence ID" value="NZ_BOPF01000029.1"/>
</dbReference>
<dbReference type="Proteomes" id="UP000619260">
    <property type="component" value="Unassembled WGS sequence"/>
</dbReference>
<organism evidence="2 3">
    <name type="scientific">Virgisporangium aliadipatigenens</name>
    <dbReference type="NCBI Taxonomy" id="741659"/>
    <lineage>
        <taxon>Bacteria</taxon>
        <taxon>Bacillati</taxon>
        <taxon>Actinomycetota</taxon>
        <taxon>Actinomycetes</taxon>
        <taxon>Micromonosporales</taxon>
        <taxon>Micromonosporaceae</taxon>
        <taxon>Virgisporangium</taxon>
    </lineage>
</organism>
<proteinExistence type="predicted"/>